<keyword evidence="9" id="KW-1185">Reference proteome</keyword>
<dbReference type="GO" id="GO:0015293">
    <property type="term" value="F:symporter activity"/>
    <property type="evidence" value="ECO:0007669"/>
    <property type="project" value="UniProtKB-KW"/>
</dbReference>
<keyword evidence="3 6" id="KW-0812">Transmembrane</keyword>
<evidence type="ECO:0000256" key="7">
    <source>
        <dbReference type="SAM" id="Phobius"/>
    </source>
</evidence>
<dbReference type="GO" id="GO:0016020">
    <property type="term" value="C:membrane"/>
    <property type="evidence" value="ECO:0007669"/>
    <property type="project" value="UniProtKB-SubCell"/>
</dbReference>
<dbReference type="PANTHER" id="PTHR42948:SF1">
    <property type="entry name" value="TRANSPORTER"/>
    <property type="match status" value="1"/>
</dbReference>
<evidence type="ECO:0000256" key="1">
    <source>
        <dbReference type="ARBA" id="ARBA00004141"/>
    </source>
</evidence>
<evidence type="ECO:0000256" key="6">
    <source>
        <dbReference type="RuleBase" id="RU003732"/>
    </source>
</evidence>
<comment type="subcellular location">
    <subcellularLocation>
        <location evidence="1">Membrane</location>
        <topology evidence="1">Multi-pass membrane protein</topology>
    </subcellularLocation>
</comment>
<keyword evidence="6" id="KW-0769">Symport</keyword>
<dbReference type="InterPro" id="IPR037272">
    <property type="entry name" value="SNS_sf"/>
</dbReference>
<dbReference type="PANTHER" id="PTHR42948">
    <property type="entry name" value="TRANSPORTER"/>
    <property type="match status" value="1"/>
</dbReference>
<feature type="transmembrane region" description="Helical" evidence="7">
    <location>
        <begin position="93"/>
        <end position="119"/>
    </location>
</feature>
<dbReference type="NCBIfam" id="NF037979">
    <property type="entry name" value="Na_transp"/>
    <property type="match status" value="1"/>
</dbReference>
<reference evidence="8" key="1">
    <citation type="journal article" date="2014" name="Int. J. Syst. Evol. Microbiol.">
        <title>Complete genome sequence of Corynebacterium casei LMG S-19264T (=DSM 44701T), isolated from a smear-ripened cheese.</title>
        <authorList>
            <consortium name="US DOE Joint Genome Institute (JGI-PGF)"/>
            <person name="Walter F."/>
            <person name="Albersmeier A."/>
            <person name="Kalinowski J."/>
            <person name="Ruckert C."/>
        </authorList>
    </citation>
    <scope>NUCLEOTIDE SEQUENCE</scope>
    <source>
        <strain evidence="8">KCTC 23430</strain>
    </source>
</reference>
<organism evidence="8 9">
    <name type="scientific">Parahalioglobus pacificus</name>
    <dbReference type="NCBI Taxonomy" id="930806"/>
    <lineage>
        <taxon>Bacteria</taxon>
        <taxon>Pseudomonadati</taxon>
        <taxon>Pseudomonadota</taxon>
        <taxon>Gammaproteobacteria</taxon>
        <taxon>Cellvibrionales</taxon>
        <taxon>Halieaceae</taxon>
        <taxon>Parahalioglobus</taxon>
    </lineage>
</organism>
<evidence type="ECO:0000313" key="8">
    <source>
        <dbReference type="EMBL" id="GHD38174.1"/>
    </source>
</evidence>
<proteinExistence type="inferred from homology"/>
<dbReference type="SUPFAM" id="SSF161070">
    <property type="entry name" value="SNF-like"/>
    <property type="match status" value="1"/>
</dbReference>
<comment type="caution">
    <text evidence="8">The sequence shown here is derived from an EMBL/GenBank/DDBJ whole genome shotgun (WGS) entry which is preliminary data.</text>
</comment>
<dbReference type="RefSeq" id="WP_189478478.1">
    <property type="nucleotide sequence ID" value="NZ_BMYM01000003.1"/>
</dbReference>
<dbReference type="Pfam" id="PF00209">
    <property type="entry name" value="SNF"/>
    <property type="match status" value="2"/>
</dbReference>
<protein>
    <recommendedName>
        <fullName evidence="6">Transporter</fullName>
    </recommendedName>
</protein>
<keyword evidence="5 7" id="KW-0472">Membrane</keyword>
<feature type="transmembrane region" description="Helical" evidence="7">
    <location>
        <begin position="347"/>
        <end position="369"/>
    </location>
</feature>
<feature type="transmembrane region" description="Helical" evidence="7">
    <location>
        <begin position="313"/>
        <end position="335"/>
    </location>
</feature>
<evidence type="ECO:0000256" key="4">
    <source>
        <dbReference type="ARBA" id="ARBA00022989"/>
    </source>
</evidence>
<evidence type="ECO:0000256" key="5">
    <source>
        <dbReference type="ARBA" id="ARBA00023136"/>
    </source>
</evidence>
<dbReference type="AlphaFoldDB" id="A0A918XLQ3"/>
<feature type="transmembrane region" description="Helical" evidence="7">
    <location>
        <begin position="178"/>
        <end position="198"/>
    </location>
</feature>
<dbReference type="Proteomes" id="UP000644693">
    <property type="component" value="Unassembled WGS sequence"/>
</dbReference>
<dbReference type="EMBL" id="BMYM01000003">
    <property type="protein sequence ID" value="GHD38174.1"/>
    <property type="molecule type" value="Genomic_DNA"/>
</dbReference>
<feature type="transmembrane region" description="Helical" evidence="7">
    <location>
        <begin position="422"/>
        <end position="447"/>
    </location>
</feature>
<name>A0A918XLQ3_9GAMM</name>
<feature type="transmembrane region" description="Helical" evidence="7">
    <location>
        <begin position="152"/>
        <end position="171"/>
    </location>
</feature>
<keyword evidence="4 7" id="KW-1133">Transmembrane helix</keyword>
<dbReference type="PROSITE" id="PS50267">
    <property type="entry name" value="NA_NEUROTRAN_SYMP_3"/>
    <property type="match status" value="1"/>
</dbReference>
<dbReference type="InterPro" id="IPR047218">
    <property type="entry name" value="YocR/YhdH-like"/>
</dbReference>
<dbReference type="PRINTS" id="PR00176">
    <property type="entry name" value="NANEUSMPORT"/>
</dbReference>
<feature type="transmembrane region" description="Helical" evidence="7">
    <location>
        <begin position="389"/>
        <end position="410"/>
    </location>
</feature>
<evidence type="ECO:0000313" key="9">
    <source>
        <dbReference type="Proteomes" id="UP000644693"/>
    </source>
</evidence>
<keyword evidence="2 6" id="KW-0813">Transport</keyword>
<comment type="similarity">
    <text evidence="6">Belongs to the sodium:neurotransmitter symporter (SNF) (TC 2.A.22) family.</text>
</comment>
<accession>A0A918XLQ3</accession>
<dbReference type="InterPro" id="IPR000175">
    <property type="entry name" value="Na/ntran_symport"/>
</dbReference>
<feature type="transmembrane region" description="Helical" evidence="7">
    <location>
        <begin position="218"/>
        <end position="246"/>
    </location>
</feature>
<dbReference type="PROSITE" id="PS00610">
    <property type="entry name" value="NA_NEUROTRAN_SYMP_1"/>
    <property type="match status" value="1"/>
</dbReference>
<gene>
    <name evidence="8" type="ORF">GCM10007053_28350</name>
</gene>
<dbReference type="CDD" id="cd10336">
    <property type="entry name" value="SLC6sbd_Tyt1-Like"/>
    <property type="match status" value="1"/>
</dbReference>
<reference evidence="8" key="2">
    <citation type="submission" date="2020-09" db="EMBL/GenBank/DDBJ databases">
        <authorList>
            <person name="Sun Q."/>
            <person name="Kim S."/>
        </authorList>
    </citation>
    <scope>NUCLEOTIDE SEQUENCE</scope>
    <source>
        <strain evidence="8">KCTC 23430</strain>
    </source>
</reference>
<evidence type="ECO:0000256" key="3">
    <source>
        <dbReference type="ARBA" id="ARBA00022692"/>
    </source>
</evidence>
<feature type="transmembrane region" description="Helical" evidence="7">
    <location>
        <begin position="49"/>
        <end position="72"/>
    </location>
</feature>
<evidence type="ECO:0000256" key="2">
    <source>
        <dbReference type="ARBA" id="ARBA00022448"/>
    </source>
</evidence>
<sequence>MARSPGILGNWHSRTTFVLALAAFAVGLGNVWRFPYLLSTYGGGLFMLAYVGALVLLAVPILVAEVAIGGQGRGSPPLAMMWAADRSMTSRSWAAVGLLICAVALMLLVIQVVVSAWVLGTVNDLRLGGFSGASVIDAATQFERLLADPTALLQWQSLFLLILATATCLGIRRGVGVLVWILVPAIVAVLMPLMDFALRHGDLVGTENTLFAIQPLDFGMEAVLFAVVQAAFTLGIGAGVGMTYGAYSSARLPVVRSILAVAIFDCAIGVGAAVAVVPLVLGANLELAQGPALAFIAMPYVFGNLPDGEMYGVLFYALLLLIALGSALALMEVLTAAVKQLLLVRRLTAAVIVGAGVWALCASVTLSLSGFGPLGIPLMQFLDSAVSRLGQPLAVLGVGLFVAWVMHPVLRHDQLARAPELLYATWLLLLRYVSLPVIMALFVVALFH</sequence>
<feature type="transmembrane region" description="Helical" evidence="7">
    <location>
        <begin position="258"/>
        <end position="281"/>
    </location>
</feature>